<name>A0AAV6U011_9ARAC</name>
<dbReference type="EMBL" id="JAFNEN010000797">
    <property type="protein sequence ID" value="KAG8177238.1"/>
    <property type="molecule type" value="Genomic_DNA"/>
</dbReference>
<accession>A0AAV6U011</accession>
<evidence type="ECO:0000313" key="3">
    <source>
        <dbReference type="Proteomes" id="UP000827092"/>
    </source>
</evidence>
<dbReference type="Proteomes" id="UP000827092">
    <property type="component" value="Unassembled WGS sequence"/>
</dbReference>
<keyword evidence="3" id="KW-1185">Reference proteome</keyword>
<protein>
    <submittedName>
        <fullName evidence="2">Uncharacterized protein</fullName>
    </submittedName>
</protein>
<feature type="compositionally biased region" description="Basic and acidic residues" evidence="1">
    <location>
        <begin position="87"/>
        <end position="110"/>
    </location>
</feature>
<proteinExistence type="predicted"/>
<comment type="caution">
    <text evidence="2">The sequence shown here is derived from an EMBL/GenBank/DDBJ whole genome shotgun (WGS) entry which is preliminary data.</text>
</comment>
<sequence>MLTILYLIATASRAFFDCGKNNNDERKVFENENIVKGRQKNLHKGSDSEAKEAFVEEVIVEKENNGNKVSKIDENIRKNTKRVINRSKDELDVYESGKESNEIGRTHFNTEEDQDQVGISNQREEETDGKTSKEQPTKIKYPQITTSGHDNPFIILEIEEVNYLIKNLYEEKKMKHFQTTEFH</sequence>
<dbReference type="AlphaFoldDB" id="A0AAV6U011"/>
<gene>
    <name evidence="2" type="ORF">JTE90_028693</name>
</gene>
<feature type="region of interest" description="Disordered" evidence="1">
    <location>
        <begin position="87"/>
        <end position="137"/>
    </location>
</feature>
<organism evidence="2 3">
    <name type="scientific">Oedothorax gibbosus</name>
    <dbReference type="NCBI Taxonomy" id="931172"/>
    <lineage>
        <taxon>Eukaryota</taxon>
        <taxon>Metazoa</taxon>
        <taxon>Ecdysozoa</taxon>
        <taxon>Arthropoda</taxon>
        <taxon>Chelicerata</taxon>
        <taxon>Arachnida</taxon>
        <taxon>Araneae</taxon>
        <taxon>Araneomorphae</taxon>
        <taxon>Entelegynae</taxon>
        <taxon>Araneoidea</taxon>
        <taxon>Linyphiidae</taxon>
        <taxon>Erigoninae</taxon>
        <taxon>Oedothorax</taxon>
    </lineage>
</organism>
<feature type="compositionally biased region" description="Basic and acidic residues" evidence="1">
    <location>
        <begin position="122"/>
        <end position="137"/>
    </location>
</feature>
<evidence type="ECO:0000313" key="2">
    <source>
        <dbReference type="EMBL" id="KAG8177238.1"/>
    </source>
</evidence>
<evidence type="ECO:0000256" key="1">
    <source>
        <dbReference type="SAM" id="MobiDB-lite"/>
    </source>
</evidence>
<reference evidence="2 3" key="1">
    <citation type="journal article" date="2022" name="Nat. Ecol. Evol.">
        <title>A masculinizing supergene underlies an exaggerated male reproductive morph in a spider.</title>
        <authorList>
            <person name="Hendrickx F."/>
            <person name="De Corte Z."/>
            <person name="Sonet G."/>
            <person name="Van Belleghem S.M."/>
            <person name="Kostlbacher S."/>
            <person name="Vangestel C."/>
        </authorList>
    </citation>
    <scope>NUCLEOTIDE SEQUENCE [LARGE SCALE GENOMIC DNA]</scope>
    <source>
        <strain evidence="2">W744_W776</strain>
    </source>
</reference>